<dbReference type="EMBL" id="CDMZ01000415">
    <property type="protein sequence ID" value="CEM13832.1"/>
    <property type="molecule type" value="Genomic_DNA"/>
</dbReference>
<evidence type="ECO:0000313" key="2">
    <source>
        <dbReference type="EMBL" id="CEM13832.1"/>
    </source>
</evidence>
<protein>
    <submittedName>
        <fullName evidence="2">Uncharacterized protein</fullName>
    </submittedName>
</protein>
<gene>
    <name evidence="2" type="ORF">Cvel_17334</name>
</gene>
<dbReference type="VEuPathDB" id="CryptoDB:Cvel_17334"/>
<feature type="compositionally biased region" description="Basic and acidic residues" evidence="1">
    <location>
        <begin position="1"/>
        <end position="42"/>
    </location>
</feature>
<feature type="compositionally biased region" description="Basic and acidic residues" evidence="1">
    <location>
        <begin position="49"/>
        <end position="63"/>
    </location>
</feature>
<name>A0A0G4FJB3_9ALVE</name>
<evidence type="ECO:0000256" key="1">
    <source>
        <dbReference type="SAM" id="MobiDB-lite"/>
    </source>
</evidence>
<reference evidence="2" key="1">
    <citation type="submission" date="2014-11" db="EMBL/GenBank/DDBJ databases">
        <authorList>
            <person name="Otto D Thomas"/>
            <person name="Naeem Raeece"/>
        </authorList>
    </citation>
    <scope>NUCLEOTIDE SEQUENCE</scope>
</reference>
<feature type="compositionally biased region" description="Basic and acidic residues" evidence="1">
    <location>
        <begin position="179"/>
        <end position="196"/>
    </location>
</feature>
<organism evidence="2">
    <name type="scientific">Chromera velia CCMP2878</name>
    <dbReference type="NCBI Taxonomy" id="1169474"/>
    <lineage>
        <taxon>Eukaryota</taxon>
        <taxon>Sar</taxon>
        <taxon>Alveolata</taxon>
        <taxon>Colpodellida</taxon>
        <taxon>Chromeraceae</taxon>
        <taxon>Chromera</taxon>
    </lineage>
</organism>
<accession>A0A0G4FJB3</accession>
<sequence length="196" mass="22449">MDVKSKERRTPGGRSPRGDPLRRKETKGSRRRREGSEGGLRDEELEGEQGGRLEEEEEGRLQEGDGEAFEEDRPSTRTHTGWRRKTREGTTGRSRRGSNIHEGEVPKSNLKTLEDWTSENRATDASTKGREEYKDGRSKEHKDRGGGEEGKTEDLTWSWASLKESTRPTARCGRGQAKVQERTREQRNVRYQHGDQ</sequence>
<proteinExistence type="predicted"/>
<dbReference type="AlphaFoldDB" id="A0A0G4FJB3"/>
<feature type="compositionally biased region" description="Basic and acidic residues" evidence="1">
    <location>
        <begin position="127"/>
        <end position="154"/>
    </location>
</feature>
<feature type="region of interest" description="Disordered" evidence="1">
    <location>
        <begin position="1"/>
        <end position="196"/>
    </location>
</feature>